<accession>A0A0C2GRG6</accession>
<dbReference type="AlphaFoldDB" id="A0A0C2GRG6"/>
<sequence>MAGLILAPRRWNASIQRRLHSMPRAPQEYPHRNLVASTTYNVRQYGQMLSARMDSVSVRARTW</sequence>
<reference evidence="1 2" key="1">
    <citation type="submission" date="2013-12" db="EMBL/GenBank/DDBJ databases">
        <title>Draft genome of the parsitic nematode Ancylostoma duodenale.</title>
        <authorList>
            <person name="Mitreva M."/>
        </authorList>
    </citation>
    <scope>NUCLEOTIDE SEQUENCE [LARGE SCALE GENOMIC DNA]</scope>
    <source>
        <strain evidence="1 2">Zhejiang</strain>
    </source>
</reference>
<name>A0A0C2GRG6_9BILA</name>
<keyword evidence="2" id="KW-1185">Reference proteome</keyword>
<dbReference type="Proteomes" id="UP000054047">
    <property type="component" value="Unassembled WGS sequence"/>
</dbReference>
<protein>
    <submittedName>
        <fullName evidence="1">Uncharacterized protein</fullName>
    </submittedName>
</protein>
<organism evidence="1 2">
    <name type="scientific">Ancylostoma duodenale</name>
    <dbReference type="NCBI Taxonomy" id="51022"/>
    <lineage>
        <taxon>Eukaryota</taxon>
        <taxon>Metazoa</taxon>
        <taxon>Ecdysozoa</taxon>
        <taxon>Nematoda</taxon>
        <taxon>Chromadorea</taxon>
        <taxon>Rhabditida</taxon>
        <taxon>Rhabditina</taxon>
        <taxon>Rhabditomorpha</taxon>
        <taxon>Strongyloidea</taxon>
        <taxon>Ancylostomatidae</taxon>
        <taxon>Ancylostomatinae</taxon>
        <taxon>Ancylostoma</taxon>
    </lineage>
</organism>
<gene>
    <name evidence="1" type="ORF">ANCDUO_05810</name>
</gene>
<proteinExistence type="predicted"/>
<evidence type="ECO:0000313" key="2">
    <source>
        <dbReference type="Proteomes" id="UP000054047"/>
    </source>
</evidence>
<dbReference type="EMBL" id="KN728378">
    <property type="protein sequence ID" value="KIH63885.1"/>
    <property type="molecule type" value="Genomic_DNA"/>
</dbReference>
<evidence type="ECO:0000313" key="1">
    <source>
        <dbReference type="EMBL" id="KIH63885.1"/>
    </source>
</evidence>